<organism evidence="1 2">
    <name type="scientific">Frankliniella occidentalis</name>
    <name type="common">Western flower thrips</name>
    <name type="synonym">Euthrips occidentalis</name>
    <dbReference type="NCBI Taxonomy" id="133901"/>
    <lineage>
        <taxon>Eukaryota</taxon>
        <taxon>Metazoa</taxon>
        <taxon>Ecdysozoa</taxon>
        <taxon>Arthropoda</taxon>
        <taxon>Hexapoda</taxon>
        <taxon>Insecta</taxon>
        <taxon>Pterygota</taxon>
        <taxon>Neoptera</taxon>
        <taxon>Paraneoptera</taxon>
        <taxon>Thysanoptera</taxon>
        <taxon>Terebrantia</taxon>
        <taxon>Thripoidea</taxon>
        <taxon>Thripidae</taxon>
        <taxon>Frankliniella</taxon>
    </lineage>
</organism>
<name>A0A6J1SZ69_FRAOC</name>
<reference evidence="2" key="1">
    <citation type="submission" date="2025-08" db="UniProtKB">
        <authorList>
            <consortium name="RefSeq"/>
        </authorList>
    </citation>
    <scope>IDENTIFICATION</scope>
    <source>
        <tissue evidence="2">Whole organism</tissue>
    </source>
</reference>
<dbReference type="RefSeq" id="XP_026283751.1">
    <property type="nucleotide sequence ID" value="XM_026427966.2"/>
</dbReference>
<dbReference type="OrthoDB" id="8187668at2759"/>
<dbReference type="GeneID" id="113210130"/>
<dbReference type="InterPro" id="IPR038602">
    <property type="entry name" value="Mite_allergen_7_sf"/>
</dbReference>
<dbReference type="InterPro" id="IPR020234">
    <property type="entry name" value="Mite_allergen_group-7"/>
</dbReference>
<evidence type="ECO:0000313" key="2">
    <source>
        <dbReference type="RefSeq" id="XP_026283751.1"/>
    </source>
</evidence>
<gene>
    <name evidence="2" type="primary">LOC113210130</name>
</gene>
<keyword evidence="1" id="KW-1185">Reference proteome</keyword>
<sequence>MAMDLQRAVRTVLFRRRGSLVSLLRVVRLCRPGDDTDININEIVDQLLELAHTEIINLGLDQIVLPDITEKFKKKVGPISISGRFEARDGWAKSLASLDRSGEATLAEDGDRLVVEVPLSLSDLQIGYGYKAKLGKLGPGGKLTATVNSNTVTLRASLLISDDACSLGVDSLVLTDLGKINVHVTGLGKLNFLYSKIVTWVTAKLHDKIEGAVQKGLRDAINKAGLKLDCNSLFGM</sequence>
<evidence type="ECO:0000313" key="1">
    <source>
        <dbReference type="Proteomes" id="UP000504606"/>
    </source>
</evidence>
<dbReference type="Pfam" id="PF16984">
    <property type="entry name" value="Grp7_allergen"/>
    <property type="match status" value="1"/>
</dbReference>
<proteinExistence type="predicted"/>
<dbReference type="Proteomes" id="UP000504606">
    <property type="component" value="Unplaced"/>
</dbReference>
<dbReference type="Gene3D" id="3.15.10.50">
    <property type="match status" value="1"/>
</dbReference>
<dbReference type="AlphaFoldDB" id="A0A6J1SZ69"/>
<accession>A0A6J1SZ69</accession>
<dbReference type="KEGG" id="foc:113210130"/>
<protein>
    <submittedName>
        <fullName evidence="2">Uncharacterized protein LOC113210130 isoform X1</fullName>
    </submittedName>
</protein>